<dbReference type="PANTHER" id="PTHR13593:SF113">
    <property type="entry name" value="SI:DKEY-266F7.9"/>
    <property type="match status" value="1"/>
</dbReference>
<evidence type="ECO:0000259" key="6">
    <source>
        <dbReference type="SMART" id="SM00148"/>
    </source>
</evidence>
<name>A0A540WUK7_9BACT</name>
<gene>
    <name evidence="7" type="ORF">FJV41_28170</name>
</gene>
<sequence length="574" mass="62661">MSTLSFPVAGLRPLALLLALGLIVGTTPALARGRYYNHSGGIETSHPAWMSWVPSSTGLGALSMPGTHDTMAYQSYGGDLTQTQSLGLRQQLDAGIRALDIRCRHIGDRFTIHHGVVYLHVNFDDVLQTTIQFLNAHPTETVVMRVKREHTEESNTRGFAQTFEWYRDQPAYSPYLWRGSHVPTLGEVRGKIVIVDDFAGGTYGIPWGAVNLQDDWTVSQLADIDDKWNKVRAHLDRTQGGSPSTLFINFLSGSSAMAYPLHVAGGINILGINYRGVNDYAIDHLVGGWAQRAGIMMMDFPGAGLIDAILALNFRLLPSSSGLPTDFSAIFRNTAYTLGGDAEARWYGMQAFLQNAAPGRNWHVMALKKEWGAWMHHEGAFYQSDSMDDFTHLAFPTRTVTSVVGPGYLASYVNGQLGSLSGGSGDRSSQLHSRLSARFPFQLWSVVVKRAPGGLGNWAYSDFGRGYKTSSGDYTYAVQGYSAYDGVYLHEHIQQEGNVVRLTSNVGFLGDVGFDDSLSSVTVLGPYQATLCEHPNQTGRCFTTSSSIREVNAVPGGPWNDQISSASVSRTGLH</sequence>
<dbReference type="Gene3D" id="2.60.20.10">
    <property type="entry name" value="Crystallins"/>
    <property type="match status" value="1"/>
</dbReference>
<accession>A0A540WUK7</accession>
<evidence type="ECO:0000313" key="8">
    <source>
        <dbReference type="Proteomes" id="UP000315369"/>
    </source>
</evidence>
<dbReference type="PANTHER" id="PTHR13593">
    <property type="match status" value="1"/>
</dbReference>
<comment type="caution">
    <text evidence="7">The sequence shown here is derived from an EMBL/GenBank/DDBJ whole genome shotgun (WGS) entry which is preliminary data.</text>
</comment>
<dbReference type="SUPFAM" id="SSF49695">
    <property type="entry name" value="gamma-Crystallin-like"/>
    <property type="match status" value="1"/>
</dbReference>
<protein>
    <recommendedName>
        <fullName evidence="3">1-phosphatidylinositol phosphodiesterase</fullName>
        <ecNumber evidence="2">4.6.1.13</ecNumber>
    </recommendedName>
    <alternativeName>
        <fullName evidence="4">Phosphatidylinositol diacylglycerol-lyase</fullName>
    </alternativeName>
    <alternativeName>
        <fullName evidence="5">Phosphatidylinositol-specific phospholipase C</fullName>
    </alternativeName>
</protein>
<evidence type="ECO:0000256" key="2">
    <source>
        <dbReference type="ARBA" id="ARBA00012581"/>
    </source>
</evidence>
<dbReference type="CDD" id="cd08586">
    <property type="entry name" value="PI-PLCc_BcPLC_like"/>
    <property type="match status" value="1"/>
</dbReference>
<reference evidence="7 8" key="1">
    <citation type="submission" date="2019-06" db="EMBL/GenBank/DDBJ databases">
        <authorList>
            <person name="Livingstone P."/>
            <person name="Whitworth D."/>
        </authorList>
    </citation>
    <scope>NUCLEOTIDE SEQUENCE [LARGE SCALE GENOMIC DNA]</scope>
    <source>
        <strain evidence="7 8">AM401</strain>
    </source>
</reference>
<dbReference type="GO" id="GO:0006629">
    <property type="term" value="P:lipid metabolic process"/>
    <property type="evidence" value="ECO:0007669"/>
    <property type="project" value="InterPro"/>
</dbReference>
<evidence type="ECO:0000256" key="3">
    <source>
        <dbReference type="ARBA" id="ARBA00019758"/>
    </source>
</evidence>
<evidence type="ECO:0000256" key="4">
    <source>
        <dbReference type="ARBA" id="ARBA00030474"/>
    </source>
</evidence>
<dbReference type="Pfam" id="PF00388">
    <property type="entry name" value="PI-PLC-X"/>
    <property type="match status" value="1"/>
</dbReference>
<feature type="domain" description="Phosphatidylinositol-specific phospholipase C X" evidence="6">
    <location>
        <begin position="59"/>
        <end position="197"/>
    </location>
</feature>
<dbReference type="InterPro" id="IPR000909">
    <property type="entry name" value="PLipase_C_PInositol-sp_X_dom"/>
</dbReference>
<dbReference type="SMART" id="SM00148">
    <property type="entry name" value="PLCXc"/>
    <property type="match status" value="1"/>
</dbReference>
<dbReference type="GO" id="GO:0008081">
    <property type="term" value="F:phosphoric diester hydrolase activity"/>
    <property type="evidence" value="ECO:0007669"/>
    <property type="project" value="InterPro"/>
</dbReference>
<dbReference type="EC" id="4.6.1.13" evidence="2"/>
<dbReference type="InterPro" id="IPR051057">
    <property type="entry name" value="PI-PLC_domain"/>
</dbReference>
<organism evidence="7 8">
    <name type="scientific">Myxococcus llanfairpwllgwyngyllgogerychwyrndrobwllllantysiliogogogochensis</name>
    <dbReference type="NCBI Taxonomy" id="2590453"/>
    <lineage>
        <taxon>Bacteria</taxon>
        <taxon>Pseudomonadati</taxon>
        <taxon>Myxococcota</taxon>
        <taxon>Myxococcia</taxon>
        <taxon>Myxococcales</taxon>
        <taxon>Cystobacterineae</taxon>
        <taxon>Myxococcaceae</taxon>
        <taxon>Myxococcus</taxon>
    </lineage>
</organism>
<dbReference type="InterPro" id="IPR017946">
    <property type="entry name" value="PLC-like_Pdiesterase_TIM-brl"/>
</dbReference>
<dbReference type="RefSeq" id="WP_141645662.1">
    <property type="nucleotide sequence ID" value="NZ_VIFM01000132.1"/>
</dbReference>
<comment type="catalytic activity">
    <reaction evidence="1">
        <text>a 1,2-diacyl-sn-glycero-3-phospho-(1D-myo-inositol) = 1D-myo-inositol 1,2-cyclic phosphate + a 1,2-diacyl-sn-glycerol</text>
        <dbReference type="Rhea" id="RHEA:17093"/>
        <dbReference type="ChEBI" id="CHEBI:17815"/>
        <dbReference type="ChEBI" id="CHEBI:57880"/>
        <dbReference type="ChEBI" id="CHEBI:58484"/>
        <dbReference type="EC" id="4.6.1.13"/>
    </reaction>
</comment>
<dbReference type="PROSITE" id="PS50007">
    <property type="entry name" value="PIPLC_X_DOMAIN"/>
    <property type="match status" value="1"/>
</dbReference>
<dbReference type="Proteomes" id="UP000315369">
    <property type="component" value="Unassembled WGS sequence"/>
</dbReference>
<dbReference type="GO" id="GO:0004436">
    <property type="term" value="F:phosphatidylinositol diacylglycerol-lyase activity"/>
    <property type="evidence" value="ECO:0007669"/>
    <property type="project" value="UniProtKB-EC"/>
</dbReference>
<evidence type="ECO:0000256" key="1">
    <source>
        <dbReference type="ARBA" id="ARBA00001316"/>
    </source>
</evidence>
<dbReference type="OrthoDB" id="7191982at2"/>
<dbReference type="AlphaFoldDB" id="A0A540WUK7"/>
<evidence type="ECO:0000256" key="5">
    <source>
        <dbReference type="ARBA" id="ARBA00030782"/>
    </source>
</evidence>
<keyword evidence="8" id="KW-1185">Reference proteome</keyword>
<dbReference type="EMBL" id="VIFM01000132">
    <property type="protein sequence ID" value="TQF12607.1"/>
    <property type="molecule type" value="Genomic_DNA"/>
</dbReference>
<proteinExistence type="predicted"/>
<dbReference type="Gene3D" id="3.20.20.190">
    <property type="entry name" value="Phosphatidylinositol (PI) phosphodiesterase"/>
    <property type="match status" value="1"/>
</dbReference>
<dbReference type="SUPFAM" id="SSF51695">
    <property type="entry name" value="PLC-like phosphodiesterases"/>
    <property type="match status" value="1"/>
</dbReference>
<evidence type="ECO:0000313" key="7">
    <source>
        <dbReference type="EMBL" id="TQF12607.1"/>
    </source>
</evidence>
<dbReference type="InterPro" id="IPR011024">
    <property type="entry name" value="G_crystallin-like"/>
</dbReference>